<dbReference type="PANTHER" id="PTHR11407">
    <property type="entry name" value="LYSOZYME C"/>
    <property type="match status" value="1"/>
</dbReference>
<gene>
    <name evidence="9" type="primary">Lys-C2</name>
</gene>
<evidence type="ECO:0000256" key="5">
    <source>
        <dbReference type="ARBA" id="ARBA00023157"/>
    </source>
</evidence>
<dbReference type="InterPro" id="IPR001916">
    <property type="entry name" value="Glyco_hydro_22"/>
</dbReference>
<dbReference type="FunFam" id="1.10.530.10:FF:000001">
    <property type="entry name" value="Lysozyme C"/>
    <property type="match status" value="1"/>
</dbReference>
<organism evidence="9">
    <name type="scientific">Reticulitermes speratus</name>
    <dbReference type="NCBI Taxonomy" id="60591"/>
    <lineage>
        <taxon>Eukaryota</taxon>
        <taxon>Metazoa</taxon>
        <taxon>Ecdysozoa</taxon>
        <taxon>Arthropoda</taxon>
        <taxon>Hexapoda</taxon>
        <taxon>Insecta</taxon>
        <taxon>Pterygota</taxon>
        <taxon>Neoptera</taxon>
        <taxon>Polyneoptera</taxon>
        <taxon>Dictyoptera</taxon>
        <taxon>Blattodea</taxon>
        <taxon>Blattoidea</taxon>
        <taxon>Termitoidae</taxon>
        <taxon>Rhinotermitidae</taxon>
        <taxon>Reticulitermes</taxon>
        <taxon>Frontotermes</taxon>
    </lineage>
</organism>
<dbReference type="InterPro" id="IPR023346">
    <property type="entry name" value="Lysozyme-like_dom_sf"/>
</dbReference>
<evidence type="ECO:0000256" key="3">
    <source>
        <dbReference type="ARBA" id="ARBA00012732"/>
    </source>
</evidence>
<name>A0A1V1FTJ8_9NEOP</name>
<evidence type="ECO:0000256" key="8">
    <source>
        <dbReference type="SAM" id="SignalP"/>
    </source>
</evidence>
<dbReference type="Pfam" id="PF00062">
    <property type="entry name" value="Lys"/>
    <property type="match status" value="1"/>
</dbReference>
<accession>A0A1V1FTJ8</accession>
<evidence type="ECO:0000256" key="1">
    <source>
        <dbReference type="ARBA" id="ARBA00000632"/>
    </source>
</evidence>
<keyword evidence="8" id="KW-0732">Signal</keyword>
<proteinExistence type="evidence at transcript level"/>
<comment type="similarity">
    <text evidence="2 7">Belongs to the glycosyl hydrolase 22 family.</text>
</comment>
<dbReference type="PROSITE" id="PS51348">
    <property type="entry name" value="GLYCOSYL_HYDROL_F22_2"/>
    <property type="match status" value="1"/>
</dbReference>
<comment type="catalytic activity">
    <reaction evidence="1">
        <text>Hydrolysis of (1-&gt;4)-beta-linkages between N-acetylmuramic acid and N-acetyl-D-glucosamine residues in a peptidoglycan and between N-acetyl-D-glucosamine residues in chitodextrins.</text>
        <dbReference type="EC" id="3.2.1.17"/>
    </reaction>
</comment>
<dbReference type="InterPro" id="IPR000974">
    <property type="entry name" value="Glyco_hydro_22_lys"/>
</dbReference>
<dbReference type="EMBL" id="FX985422">
    <property type="protein sequence ID" value="BAX07435.1"/>
    <property type="molecule type" value="mRNA"/>
</dbReference>
<dbReference type="PRINTS" id="PR00137">
    <property type="entry name" value="LYSOZYME"/>
</dbReference>
<evidence type="ECO:0000256" key="4">
    <source>
        <dbReference type="ARBA" id="ARBA00022638"/>
    </source>
</evidence>
<dbReference type="PRINTS" id="PR00135">
    <property type="entry name" value="LYZLACT"/>
</dbReference>
<keyword evidence="6" id="KW-0326">Glycosidase</keyword>
<dbReference type="GO" id="GO:0042742">
    <property type="term" value="P:defense response to bacterium"/>
    <property type="evidence" value="ECO:0007669"/>
    <property type="project" value="UniProtKB-KW"/>
</dbReference>
<keyword evidence="4" id="KW-0081">Bacteriolytic enzyme</keyword>
<feature type="chain" id="PRO_5012234276" description="lysozyme" evidence="8">
    <location>
        <begin position="17"/>
        <end position="133"/>
    </location>
</feature>
<reference evidence="9" key="1">
    <citation type="journal article" date="2017" name="PLoS ONE">
        <title>Caste-, sex-, and age-dependent expression of immune-related genes in a Japanese subterranean termite, Reticulitermes speratus.</title>
        <authorList>
            <person name="Mitaka Y."/>
            <person name="Kobayashi K."/>
            <person name="Matsuura K."/>
        </authorList>
    </citation>
    <scope>NUCLEOTIDE SEQUENCE</scope>
    <source>
        <tissue evidence="9">Whole body</tissue>
    </source>
</reference>
<feature type="signal peptide" evidence="8">
    <location>
        <begin position="1"/>
        <end position="16"/>
    </location>
</feature>
<evidence type="ECO:0000256" key="2">
    <source>
        <dbReference type="ARBA" id="ARBA00010859"/>
    </source>
</evidence>
<evidence type="ECO:0000313" key="9">
    <source>
        <dbReference type="EMBL" id="BAX07435.1"/>
    </source>
</evidence>
<dbReference type="Gene3D" id="1.10.530.10">
    <property type="match status" value="1"/>
</dbReference>
<keyword evidence="6" id="KW-0378">Hydrolase</keyword>
<dbReference type="GO" id="GO:0003796">
    <property type="term" value="F:lysozyme activity"/>
    <property type="evidence" value="ECO:0007669"/>
    <property type="project" value="UniProtKB-EC"/>
</dbReference>
<dbReference type="SUPFAM" id="SSF53955">
    <property type="entry name" value="Lysozyme-like"/>
    <property type="match status" value="1"/>
</dbReference>
<dbReference type="AlphaFoldDB" id="A0A1V1FTJ8"/>
<keyword evidence="4" id="KW-0929">Antimicrobial</keyword>
<keyword evidence="5" id="KW-1015">Disulfide bond</keyword>
<protein>
    <recommendedName>
        <fullName evidence="3">lysozyme</fullName>
        <ecNumber evidence="3">3.2.1.17</ecNumber>
    </recommendedName>
</protein>
<dbReference type="EC" id="3.2.1.17" evidence="3"/>
<evidence type="ECO:0000256" key="6">
    <source>
        <dbReference type="ARBA" id="ARBA00023295"/>
    </source>
</evidence>
<dbReference type="CDD" id="cd16899">
    <property type="entry name" value="LYZ_C_invert"/>
    <property type="match status" value="1"/>
</dbReference>
<sequence>MMLALALVTIIGPAAGTKYSQCQLATLLRNNGITTNINDWVCLINSESGGNTAAKGGPNSNGSYDYGLFQVNSKYWCGLNGPGGDCNVACSKLLDNSVADDFACAKKIYARHGFSAWYGWKNKCKNPPAVTPC</sequence>
<dbReference type="PANTHER" id="PTHR11407:SF63">
    <property type="entry name" value="LYSOZYME C"/>
    <property type="match status" value="1"/>
</dbReference>
<dbReference type="SMART" id="SM00263">
    <property type="entry name" value="LYZ1"/>
    <property type="match status" value="1"/>
</dbReference>
<dbReference type="GO" id="GO:0031640">
    <property type="term" value="P:killing of cells of another organism"/>
    <property type="evidence" value="ECO:0007669"/>
    <property type="project" value="UniProtKB-KW"/>
</dbReference>
<evidence type="ECO:0000256" key="7">
    <source>
        <dbReference type="RuleBase" id="RU004440"/>
    </source>
</evidence>